<gene>
    <name evidence="2" type="ORF">NMU02_07080</name>
</gene>
<proteinExistence type="predicted"/>
<dbReference type="Proteomes" id="UP001205603">
    <property type="component" value="Unassembled WGS sequence"/>
</dbReference>
<evidence type="ECO:0000313" key="3">
    <source>
        <dbReference type="Proteomes" id="UP001205603"/>
    </source>
</evidence>
<feature type="chain" id="PRO_5046270367" evidence="1">
    <location>
        <begin position="20"/>
        <end position="439"/>
    </location>
</feature>
<reference evidence="2 3" key="1">
    <citation type="submission" date="2022-07" db="EMBL/GenBank/DDBJ databases">
        <title>Fecal culturing of patients with breast cancer.</title>
        <authorList>
            <person name="Teng N.M.Y."/>
            <person name="Kiu R."/>
            <person name="Evans R."/>
            <person name="Baker D.J."/>
            <person name="Zenner C."/>
            <person name="Robinson S.D."/>
            <person name="Hall L.J."/>
        </authorList>
    </citation>
    <scope>NUCLEOTIDE SEQUENCE [LARGE SCALE GENOMIC DNA]</scope>
    <source>
        <strain evidence="2 3">LH1063</strain>
    </source>
</reference>
<sequence>MKRFTFLFLYLSVVLPLFSQNVEVSCGGLPAYRFTEGLSSMGLEGVYVVYQASGSEKAEIIFDTSSSSPVTWYRFGRTGLDDKVLIDGITDPRLTGASGDCGYEIMQDGRSVYIWLINYLDYPLTLRSINAEQGLSDPCSSVRLLIDGTGDDLPFYSVSGRYKGIHRIFTIDYNTLEWNDADKLFAEIPVKEEMNSGLLPAVEIQAPYAITTFTLSGDQFLTSWGMTEKVVSAEYDSPAPVCKGIAEQYTRDNKNEWDREQPTDGTFGGSAPVEMTFYAYYNDVVTHSDWQFSKDKDFITIDAHYYNSDEFHYTFNQEGTTYVRLMVSNGACRDSSDVFQITVGESRLEAPNIFSPGTTPGVNDEWKVAYKSIVSFKCWIFNRWGVELFHFEDPAQGWDGKYHGKLVDPGVYFYVIEAKGADNRKHNLKGNINILRAKD</sequence>
<name>A0ABT1MGT6_9BACT</name>
<keyword evidence="3" id="KW-1185">Reference proteome</keyword>
<dbReference type="EMBL" id="JANDHW010000005">
    <property type="protein sequence ID" value="MCP9611852.1"/>
    <property type="molecule type" value="Genomic_DNA"/>
</dbReference>
<keyword evidence="1" id="KW-0732">Signal</keyword>
<accession>A0ABT1MGT6</accession>
<dbReference type="RefSeq" id="WP_255026921.1">
    <property type="nucleotide sequence ID" value="NZ_JANDHW010000005.1"/>
</dbReference>
<dbReference type="InterPro" id="IPR026341">
    <property type="entry name" value="T9SS_type_B"/>
</dbReference>
<organism evidence="2 3">
    <name type="scientific">Coprobacter tertius</name>
    <dbReference type="NCBI Taxonomy" id="2944915"/>
    <lineage>
        <taxon>Bacteria</taxon>
        <taxon>Pseudomonadati</taxon>
        <taxon>Bacteroidota</taxon>
        <taxon>Bacteroidia</taxon>
        <taxon>Bacteroidales</taxon>
        <taxon>Barnesiellaceae</taxon>
        <taxon>Coprobacter</taxon>
    </lineage>
</organism>
<dbReference type="NCBIfam" id="TIGR04131">
    <property type="entry name" value="Bac_Flav_CTERM"/>
    <property type="match status" value="1"/>
</dbReference>
<evidence type="ECO:0000313" key="2">
    <source>
        <dbReference type="EMBL" id="MCP9611852.1"/>
    </source>
</evidence>
<evidence type="ECO:0000256" key="1">
    <source>
        <dbReference type="SAM" id="SignalP"/>
    </source>
</evidence>
<comment type="caution">
    <text evidence="2">The sequence shown here is derived from an EMBL/GenBank/DDBJ whole genome shotgun (WGS) entry which is preliminary data.</text>
</comment>
<protein>
    <submittedName>
        <fullName evidence="2">Gliding motility-associated C-terminal domain-containing protein</fullName>
    </submittedName>
</protein>
<dbReference type="Pfam" id="PF13585">
    <property type="entry name" value="CHU_C"/>
    <property type="match status" value="1"/>
</dbReference>
<feature type="signal peptide" evidence="1">
    <location>
        <begin position="1"/>
        <end position="19"/>
    </location>
</feature>